<keyword evidence="7" id="KW-0436">Ligase</keyword>
<name>A0ABV2H640_9HYPH</name>
<feature type="transmembrane region" description="Helical" evidence="5">
    <location>
        <begin position="350"/>
        <end position="370"/>
    </location>
</feature>
<dbReference type="InterPro" id="IPR051533">
    <property type="entry name" value="WaaL-like"/>
</dbReference>
<evidence type="ECO:0000313" key="8">
    <source>
        <dbReference type="Proteomes" id="UP001549031"/>
    </source>
</evidence>
<comment type="subcellular location">
    <subcellularLocation>
        <location evidence="1">Membrane</location>
        <topology evidence="1">Multi-pass membrane protein</topology>
    </subcellularLocation>
</comment>
<feature type="transmembrane region" description="Helical" evidence="5">
    <location>
        <begin position="188"/>
        <end position="207"/>
    </location>
</feature>
<feature type="transmembrane region" description="Helical" evidence="5">
    <location>
        <begin position="213"/>
        <end position="232"/>
    </location>
</feature>
<reference evidence="7 8" key="1">
    <citation type="submission" date="2024-06" db="EMBL/GenBank/DDBJ databases">
        <title>Genomic Encyclopedia of Type Strains, Phase IV (KMG-IV): sequencing the most valuable type-strain genomes for metagenomic binning, comparative biology and taxonomic classification.</title>
        <authorList>
            <person name="Goeker M."/>
        </authorList>
    </citation>
    <scope>NUCLEOTIDE SEQUENCE [LARGE SCALE GENOMIC DNA]</scope>
    <source>
        <strain evidence="7 8">DSM 105042</strain>
    </source>
</reference>
<evidence type="ECO:0000313" key="7">
    <source>
        <dbReference type="EMBL" id="MET3585887.1"/>
    </source>
</evidence>
<organism evidence="7 8">
    <name type="scientific">Pseudorhizobium tarimense</name>
    <dbReference type="NCBI Taxonomy" id="1079109"/>
    <lineage>
        <taxon>Bacteria</taxon>
        <taxon>Pseudomonadati</taxon>
        <taxon>Pseudomonadota</taxon>
        <taxon>Alphaproteobacteria</taxon>
        <taxon>Hyphomicrobiales</taxon>
        <taxon>Rhizobiaceae</taxon>
        <taxon>Rhizobium/Agrobacterium group</taxon>
        <taxon>Pseudorhizobium</taxon>
    </lineage>
</organism>
<keyword evidence="4 5" id="KW-0472">Membrane</keyword>
<evidence type="ECO:0000256" key="5">
    <source>
        <dbReference type="SAM" id="Phobius"/>
    </source>
</evidence>
<evidence type="ECO:0000256" key="4">
    <source>
        <dbReference type="ARBA" id="ARBA00023136"/>
    </source>
</evidence>
<feature type="transmembrane region" description="Helical" evidence="5">
    <location>
        <begin position="67"/>
        <end position="87"/>
    </location>
</feature>
<proteinExistence type="predicted"/>
<gene>
    <name evidence="7" type="ORF">ABID21_002002</name>
</gene>
<evidence type="ECO:0000256" key="2">
    <source>
        <dbReference type="ARBA" id="ARBA00022692"/>
    </source>
</evidence>
<feature type="transmembrane region" description="Helical" evidence="5">
    <location>
        <begin position="239"/>
        <end position="260"/>
    </location>
</feature>
<evidence type="ECO:0000256" key="1">
    <source>
        <dbReference type="ARBA" id="ARBA00004141"/>
    </source>
</evidence>
<dbReference type="PANTHER" id="PTHR37422">
    <property type="entry name" value="TEICHURONIC ACID BIOSYNTHESIS PROTEIN TUAE"/>
    <property type="match status" value="1"/>
</dbReference>
<dbReference type="InterPro" id="IPR007016">
    <property type="entry name" value="O-antigen_ligase-rel_domated"/>
</dbReference>
<evidence type="ECO:0000259" key="6">
    <source>
        <dbReference type="Pfam" id="PF04932"/>
    </source>
</evidence>
<evidence type="ECO:0000256" key="3">
    <source>
        <dbReference type="ARBA" id="ARBA00022989"/>
    </source>
</evidence>
<feature type="transmembrane region" description="Helical" evidence="5">
    <location>
        <begin position="382"/>
        <end position="403"/>
    </location>
</feature>
<dbReference type="RefSeq" id="WP_247243986.1">
    <property type="nucleotide sequence ID" value="NZ_JALJRA010000007.1"/>
</dbReference>
<keyword evidence="2 5" id="KW-0812">Transmembrane</keyword>
<feature type="transmembrane region" description="Helical" evidence="5">
    <location>
        <begin position="156"/>
        <end position="176"/>
    </location>
</feature>
<feature type="domain" description="O-antigen ligase-related" evidence="6">
    <location>
        <begin position="197"/>
        <end position="362"/>
    </location>
</feature>
<keyword evidence="3 5" id="KW-1133">Transmembrane helix</keyword>
<dbReference type="PANTHER" id="PTHR37422:SF13">
    <property type="entry name" value="LIPOPOLYSACCHARIDE BIOSYNTHESIS PROTEIN PA4999-RELATED"/>
    <property type="match status" value="1"/>
</dbReference>
<keyword evidence="8" id="KW-1185">Reference proteome</keyword>
<feature type="transmembrane region" description="Helical" evidence="5">
    <location>
        <begin position="93"/>
        <end position="112"/>
    </location>
</feature>
<comment type="caution">
    <text evidence="7">The sequence shown here is derived from an EMBL/GenBank/DDBJ whole genome shotgun (WGS) entry which is preliminary data.</text>
</comment>
<feature type="transmembrane region" description="Helical" evidence="5">
    <location>
        <begin position="409"/>
        <end position="429"/>
    </location>
</feature>
<protein>
    <submittedName>
        <fullName evidence="7">O-antigen ligase</fullName>
    </submittedName>
</protein>
<dbReference type="Proteomes" id="UP001549031">
    <property type="component" value="Unassembled WGS sequence"/>
</dbReference>
<feature type="transmembrane region" description="Helical" evidence="5">
    <location>
        <begin position="37"/>
        <end position="55"/>
    </location>
</feature>
<feature type="transmembrane region" description="Helical" evidence="5">
    <location>
        <begin position="117"/>
        <end position="136"/>
    </location>
</feature>
<dbReference type="Pfam" id="PF04932">
    <property type="entry name" value="Wzy_C"/>
    <property type="match status" value="1"/>
</dbReference>
<dbReference type="GO" id="GO:0016874">
    <property type="term" value="F:ligase activity"/>
    <property type="evidence" value="ECO:0007669"/>
    <property type="project" value="UniProtKB-KW"/>
</dbReference>
<dbReference type="EMBL" id="JBEPLJ010000007">
    <property type="protein sequence ID" value="MET3585887.1"/>
    <property type="molecule type" value="Genomic_DNA"/>
</dbReference>
<feature type="transmembrane region" description="Helical" evidence="5">
    <location>
        <begin position="12"/>
        <end position="31"/>
    </location>
</feature>
<sequence length="439" mass="48250">MPSSADRASAHAVRAQGFMFPILWVLMASAMIVESDVYRYVTIGLAIFVLVRHLPDVSWASRDWLALLCYAWTAYVLLRFIAGIVLFDEKGASEWLYAFPALFPLIGVALIVSRPYLFKAATILIACALVALLATLDASTAMEGQRAAPLFHHNPIHAGVGSAMLFISSVAWLLHAAETGRLATRAKWSSLILGIATAIFSLLGLLFAQSKGVWLALALTVALWPLAAVFHLSGRWRLYASVAIAIFFAASIAIALPYILAVAGPTMDAATALLRAVFSKDGLTGAMRAAIEAATTPEAMRQRLMLWVNALELIGERPFFGWGNRWLLEWRRTTYTDVGHTLLHNGYLEILVRHGLMGLIFLGLFIVAGVRRFNEATRRGEVAQSVRVYVYTLSFFFFCTILTNSNNRLALGESYFILAGATVFAVTLLNKQRRSDESV</sequence>
<accession>A0ABV2H640</accession>